<reference evidence="7 8" key="1">
    <citation type="journal article" date="2016" name="Nat. Commun.">
        <title>Thousands of microbial genomes shed light on interconnected biogeochemical processes in an aquifer system.</title>
        <authorList>
            <person name="Anantharaman K."/>
            <person name="Brown C.T."/>
            <person name="Hug L.A."/>
            <person name="Sharon I."/>
            <person name="Castelle C.J."/>
            <person name="Probst A.J."/>
            <person name="Thomas B.C."/>
            <person name="Singh A."/>
            <person name="Wilkins M.J."/>
            <person name="Karaoz U."/>
            <person name="Brodie E.L."/>
            <person name="Williams K.H."/>
            <person name="Hubbard S.S."/>
            <person name="Banfield J.F."/>
        </authorList>
    </citation>
    <scope>NUCLEOTIDE SEQUENCE [LARGE SCALE GENOMIC DNA]</scope>
</reference>
<dbReference type="SUPFAM" id="SSF53067">
    <property type="entry name" value="Actin-like ATPase domain"/>
    <property type="match status" value="2"/>
</dbReference>
<dbReference type="InterPro" id="IPR004753">
    <property type="entry name" value="MreB"/>
</dbReference>
<evidence type="ECO:0000313" key="7">
    <source>
        <dbReference type="EMBL" id="OGL56006.1"/>
    </source>
</evidence>
<comment type="caution">
    <text evidence="7">The sequence shown here is derived from an EMBL/GenBank/DDBJ whole genome shotgun (WGS) entry which is preliminary data.</text>
</comment>
<dbReference type="InterPro" id="IPR043129">
    <property type="entry name" value="ATPase_NBD"/>
</dbReference>
<accession>A0A1F7SQF4</accession>
<dbReference type="GO" id="GO:0000902">
    <property type="term" value="P:cell morphogenesis"/>
    <property type="evidence" value="ECO:0007669"/>
    <property type="project" value="InterPro"/>
</dbReference>
<comment type="function">
    <text evidence="6">Forms membrane-associated dynamic filaments that are essential for cell shape determination. Acts by regulating cell wall synthesis and cell elongation, and thus cell shape. A feedback loop between cell geometry and MreB localization may maintain elongated cell shape by targeting cell wall growth to regions of negative cell wall curvature.</text>
</comment>
<evidence type="ECO:0000256" key="4">
    <source>
        <dbReference type="ARBA" id="ARBA00022960"/>
    </source>
</evidence>
<feature type="binding site" evidence="6">
    <location>
        <begin position="226"/>
        <end position="229"/>
    </location>
    <ligand>
        <name>ATP</name>
        <dbReference type="ChEBI" id="CHEBI:30616"/>
    </ligand>
</feature>
<dbReference type="Gene3D" id="3.30.420.40">
    <property type="match status" value="3"/>
</dbReference>
<keyword evidence="4 6" id="KW-0133">Cell shape</keyword>
<keyword evidence="1 6" id="KW-0963">Cytoplasm</keyword>
<dbReference type="Pfam" id="PF06723">
    <property type="entry name" value="MreB_Mbl"/>
    <property type="match status" value="1"/>
</dbReference>
<dbReference type="InterPro" id="IPR056546">
    <property type="entry name" value="MreB_MamK-like"/>
</dbReference>
<evidence type="ECO:0000256" key="2">
    <source>
        <dbReference type="ARBA" id="ARBA00022741"/>
    </source>
</evidence>
<comment type="subcellular location">
    <subcellularLocation>
        <location evidence="6">Cytoplasm</location>
    </subcellularLocation>
    <text evidence="6">Membrane-associated.</text>
</comment>
<organism evidence="7 8">
    <name type="scientific">Candidatus Shapirobacteria bacterium RIFOXYB1_FULL_38_38</name>
    <dbReference type="NCBI Taxonomy" id="1802151"/>
    <lineage>
        <taxon>Bacteria</taxon>
        <taxon>Candidatus Shapironibacteriota</taxon>
    </lineage>
</organism>
<keyword evidence="3 6" id="KW-0067">ATP-binding</keyword>
<dbReference type="GO" id="GO:0005524">
    <property type="term" value="F:ATP binding"/>
    <property type="evidence" value="ECO:0007669"/>
    <property type="project" value="UniProtKB-KW"/>
</dbReference>
<dbReference type="GO" id="GO:0005737">
    <property type="term" value="C:cytoplasm"/>
    <property type="evidence" value="ECO:0007669"/>
    <property type="project" value="UniProtKB-SubCell"/>
</dbReference>
<comment type="caution">
    <text evidence="6">Lacks conserved residue(s) required for the propagation of feature annotation.</text>
</comment>
<evidence type="ECO:0000256" key="6">
    <source>
        <dbReference type="HAMAP-Rule" id="MF_02207"/>
    </source>
</evidence>
<evidence type="ECO:0000256" key="3">
    <source>
        <dbReference type="ARBA" id="ARBA00022840"/>
    </source>
</evidence>
<comment type="subunit">
    <text evidence="6">Forms polymers.</text>
</comment>
<gene>
    <name evidence="6" type="primary">mreB</name>
    <name evidence="7" type="ORF">A2367_03085</name>
</gene>
<sequence>MYNLTREFYWEFGVDLGSSNIVIYLKERGLVVDEPSLIARQKKKRWTGLSAPKTSLAVPMAFGAKAKEMLNREPKHLEVVAPIKNGIISDLGAAETMVSHYLKIVNEIPSKYPKFLKPKVLAGVPCSITEVQKRAVRSVFLTAGAGEVILVEEAILAAVGAGLPVGSSAGLMVVDIGGGKTEVTLVSLGGVVVGGGIKTGGDDLDLAILNFIKMKYGLLIGTNTAENIKIEVGSLSLKSGEPQKTMIVRGRDLATGLPKTVKVSGGEISEALGLEVSKIVRLVKDILDQTPPELMEDVLKRGIILSGAGASLRGIDRVIEEETKIATRVVEDPALTVAKGLGILIENPEYLGQVRLVLGE</sequence>
<dbReference type="EMBL" id="MGDL01000054">
    <property type="protein sequence ID" value="OGL56006.1"/>
    <property type="molecule type" value="Genomic_DNA"/>
</dbReference>
<dbReference type="CDD" id="cd10225">
    <property type="entry name" value="ASKHA_NBD_MreB-like"/>
    <property type="match status" value="1"/>
</dbReference>
<dbReference type="HAMAP" id="MF_02207">
    <property type="entry name" value="MreB"/>
    <property type="match status" value="1"/>
</dbReference>
<dbReference type="PANTHER" id="PTHR42749">
    <property type="entry name" value="CELL SHAPE-DETERMINING PROTEIN MREB"/>
    <property type="match status" value="1"/>
</dbReference>
<dbReference type="PRINTS" id="PR01652">
    <property type="entry name" value="SHAPEPROTEIN"/>
</dbReference>
<protein>
    <recommendedName>
        <fullName evidence="6">Cell shape-determining protein MreB</fullName>
    </recommendedName>
</protein>
<dbReference type="Proteomes" id="UP000179812">
    <property type="component" value="Unassembled WGS sequence"/>
</dbReference>
<dbReference type="GO" id="GO:0008360">
    <property type="term" value="P:regulation of cell shape"/>
    <property type="evidence" value="ECO:0007669"/>
    <property type="project" value="UniProtKB-UniRule"/>
</dbReference>
<evidence type="ECO:0000256" key="1">
    <source>
        <dbReference type="ARBA" id="ARBA00022490"/>
    </source>
</evidence>
<comment type="similarity">
    <text evidence="5 6">Belongs to the FtsA/MreB family.</text>
</comment>
<evidence type="ECO:0000256" key="5">
    <source>
        <dbReference type="ARBA" id="ARBA00023458"/>
    </source>
</evidence>
<proteinExistence type="inferred from homology"/>
<name>A0A1F7SQF4_9BACT</name>
<keyword evidence="2 6" id="KW-0547">Nucleotide-binding</keyword>
<dbReference type="NCBIfam" id="NF010539">
    <property type="entry name" value="PRK13927.1"/>
    <property type="match status" value="1"/>
</dbReference>
<dbReference type="PANTHER" id="PTHR42749:SF1">
    <property type="entry name" value="CELL SHAPE-DETERMINING PROTEIN MREB"/>
    <property type="match status" value="1"/>
</dbReference>
<evidence type="ECO:0000313" key="8">
    <source>
        <dbReference type="Proteomes" id="UP000179812"/>
    </source>
</evidence>
<dbReference type="AlphaFoldDB" id="A0A1F7SQF4"/>